<dbReference type="PROSITE" id="PS51085">
    <property type="entry name" value="2FE2S_FER_2"/>
    <property type="match status" value="1"/>
</dbReference>
<dbReference type="CDD" id="cd00207">
    <property type="entry name" value="fer2"/>
    <property type="match status" value="1"/>
</dbReference>
<name>A0A951U5S9_9CYAN</name>
<dbReference type="Gene3D" id="3.10.20.30">
    <property type="match status" value="1"/>
</dbReference>
<dbReference type="InterPro" id="IPR010241">
    <property type="entry name" value="Fd_pln"/>
</dbReference>
<keyword evidence="2" id="KW-0813">Transport</keyword>
<organism evidence="10 11">
    <name type="scientific">Pegethrix bostrychoides GSE-TBD4-15B</name>
    <dbReference type="NCBI Taxonomy" id="2839662"/>
    <lineage>
        <taxon>Bacteria</taxon>
        <taxon>Bacillati</taxon>
        <taxon>Cyanobacteriota</taxon>
        <taxon>Cyanophyceae</taxon>
        <taxon>Oculatellales</taxon>
        <taxon>Oculatellaceae</taxon>
        <taxon>Pegethrix</taxon>
    </lineage>
</organism>
<evidence type="ECO:0000256" key="5">
    <source>
        <dbReference type="ARBA" id="ARBA00022982"/>
    </source>
</evidence>
<reference evidence="10" key="2">
    <citation type="journal article" date="2022" name="Microbiol. Resour. Announc.">
        <title>Metagenome Sequencing to Explore Phylogenomics of Terrestrial Cyanobacteria.</title>
        <authorList>
            <person name="Ward R.D."/>
            <person name="Stajich J.E."/>
            <person name="Johansen J.R."/>
            <person name="Huntemann M."/>
            <person name="Clum A."/>
            <person name="Foster B."/>
            <person name="Foster B."/>
            <person name="Roux S."/>
            <person name="Palaniappan K."/>
            <person name="Varghese N."/>
            <person name="Mukherjee S."/>
            <person name="Reddy T.B.K."/>
            <person name="Daum C."/>
            <person name="Copeland A."/>
            <person name="Chen I.A."/>
            <person name="Ivanova N.N."/>
            <person name="Kyrpides N.C."/>
            <person name="Shapiro N."/>
            <person name="Eloe-Fadrosh E.A."/>
            <person name="Pietrasiak N."/>
        </authorList>
    </citation>
    <scope>NUCLEOTIDE SEQUENCE</scope>
    <source>
        <strain evidence="10">GSE-TBD4-15B</strain>
    </source>
</reference>
<evidence type="ECO:0000313" key="10">
    <source>
        <dbReference type="EMBL" id="MBW4466786.1"/>
    </source>
</evidence>
<keyword evidence="7" id="KW-0411">Iron-sulfur</keyword>
<evidence type="ECO:0000256" key="2">
    <source>
        <dbReference type="ARBA" id="ARBA00022448"/>
    </source>
</evidence>
<keyword evidence="4" id="KW-0479">Metal-binding</keyword>
<sequence>MTTIYQVEVQFQGKTHSLSVPDDQTILAAAQAAGLDLPCSCSAGVCTTCAAQVLAGSLDQSDGMGVSPDLQAQGYALLCVSYPRSDLTIEADQEDKVYQLQFGQFQQGKAK</sequence>
<comment type="similarity">
    <text evidence="1">Belongs to the 2Fe2S plant-type ferredoxin family.</text>
</comment>
<evidence type="ECO:0000256" key="6">
    <source>
        <dbReference type="ARBA" id="ARBA00023004"/>
    </source>
</evidence>
<evidence type="ECO:0000313" key="11">
    <source>
        <dbReference type="Proteomes" id="UP000707356"/>
    </source>
</evidence>
<dbReference type="InterPro" id="IPR006058">
    <property type="entry name" value="2Fe2S_fd_BS"/>
</dbReference>
<dbReference type="InterPro" id="IPR001041">
    <property type="entry name" value="2Fe-2S_ferredoxin-type"/>
</dbReference>
<dbReference type="InterPro" id="IPR036010">
    <property type="entry name" value="2Fe-2S_ferredoxin-like_sf"/>
</dbReference>
<reference evidence="10" key="1">
    <citation type="submission" date="2021-05" db="EMBL/GenBank/DDBJ databases">
        <authorList>
            <person name="Pietrasiak N."/>
            <person name="Ward R."/>
            <person name="Stajich J.E."/>
            <person name="Kurbessoian T."/>
        </authorList>
    </citation>
    <scope>NUCLEOTIDE SEQUENCE</scope>
    <source>
        <strain evidence="10">GSE-TBD4-15B</strain>
    </source>
</reference>
<dbReference type="PANTHER" id="PTHR43112">
    <property type="entry name" value="FERREDOXIN"/>
    <property type="match status" value="1"/>
</dbReference>
<dbReference type="EMBL" id="JAHHHV010000071">
    <property type="protein sequence ID" value="MBW4466786.1"/>
    <property type="molecule type" value="Genomic_DNA"/>
</dbReference>
<dbReference type="AlphaFoldDB" id="A0A951U5S9"/>
<evidence type="ECO:0000256" key="3">
    <source>
        <dbReference type="ARBA" id="ARBA00022714"/>
    </source>
</evidence>
<dbReference type="Proteomes" id="UP000707356">
    <property type="component" value="Unassembled WGS sequence"/>
</dbReference>
<dbReference type="GO" id="GO:0022900">
    <property type="term" value="P:electron transport chain"/>
    <property type="evidence" value="ECO:0007669"/>
    <property type="project" value="InterPro"/>
</dbReference>
<evidence type="ECO:0000259" key="9">
    <source>
        <dbReference type="PROSITE" id="PS51085"/>
    </source>
</evidence>
<keyword evidence="6" id="KW-0408">Iron</keyword>
<dbReference type="InterPro" id="IPR012675">
    <property type="entry name" value="Beta-grasp_dom_sf"/>
</dbReference>
<keyword evidence="5" id="KW-0249">Electron transport</keyword>
<proteinExistence type="inferred from homology"/>
<comment type="caution">
    <text evidence="10">The sequence shown here is derived from an EMBL/GenBank/DDBJ whole genome shotgun (WGS) entry which is preliminary data.</text>
</comment>
<evidence type="ECO:0000256" key="7">
    <source>
        <dbReference type="ARBA" id="ARBA00023014"/>
    </source>
</evidence>
<dbReference type="PROSITE" id="PS00197">
    <property type="entry name" value="2FE2S_FER_1"/>
    <property type="match status" value="1"/>
</dbReference>
<protein>
    <submittedName>
        <fullName evidence="10">2Fe-2S iron-sulfur cluster binding domain-containing protein</fullName>
    </submittedName>
</protein>
<gene>
    <name evidence="10" type="ORF">KME07_15290</name>
</gene>
<evidence type="ECO:0000256" key="1">
    <source>
        <dbReference type="ARBA" id="ARBA00007874"/>
    </source>
</evidence>
<accession>A0A951U5S9</accession>
<comment type="cofactor">
    <cofactor evidence="8">
        <name>[2Fe-2S] cluster</name>
        <dbReference type="ChEBI" id="CHEBI:190135"/>
    </cofactor>
</comment>
<dbReference type="PANTHER" id="PTHR43112:SF10">
    <property type="entry name" value="FERREDOXIN C 2, CHLOROPLASTIC"/>
    <property type="match status" value="1"/>
</dbReference>
<evidence type="ECO:0000256" key="4">
    <source>
        <dbReference type="ARBA" id="ARBA00022723"/>
    </source>
</evidence>
<dbReference type="GO" id="GO:0046872">
    <property type="term" value="F:metal ion binding"/>
    <property type="evidence" value="ECO:0007669"/>
    <property type="project" value="UniProtKB-KW"/>
</dbReference>
<evidence type="ECO:0000256" key="8">
    <source>
        <dbReference type="ARBA" id="ARBA00034078"/>
    </source>
</evidence>
<dbReference type="SUPFAM" id="SSF54292">
    <property type="entry name" value="2Fe-2S ferredoxin-like"/>
    <property type="match status" value="1"/>
</dbReference>
<dbReference type="GO" id="GO:0009055">
    <property type="term" value="F:electron transfer activity"/>
    <property type="evidence" value="ECO:0007669"/>
    <property type="project" value="InterPro"/>
</dbReference>
<dbReference type="Pfam" id="PF00111">
    <property type="entry name" value="Fer2"/>
    <property type="match status" value="1"/>
</dbReference>
<dbReference type="GO" id="GO:0051537">
    <property type="term" value="F:2 iron, 2 sulfur cluster binding"/>
    <property type="evidence" value="ECO:0007669"/>
    <property type="project" value="UniProtKB-KW"/>
</dbReference>
<dbReference type="NCBIfam" id="TIGR02008">
    <property type="entry name" value="fdx_plant"/>
    <property type="match status" value="1"/>
</dbReference>
<feature type="domain" description="2Fe-2S ferredoxin-type" evidence="9">
    <location>
        <begin position="5"/>
        <end position="95"/>
    </location>
</feature>
<keyword evidence="3" id="KW-0001">2Fe-2S</keyword>